<sequence length="1182" mass="131956">MMRYWVFILLLMAWGIGGALADQSVMVKSEQDFSPPFSPCAAVPATLTIGIYRPLIMPLNFIDNYGALRGVDAEFISLLNNNLQMKSTVKIYDSQAEALAALAKGTVDIILPSLSDSSTQEFRTVDTVFRKIPLLQTQIVAVTKVQNLISRPGENKRMRIATVANPFYAAFIKQKFPGACVKRYSEIYAALNSVEDGENDLYIGNSLDTGYYLTNDFSHTLDIKKSWSENAPGKYFVINPQNTTLAAKLNDFVTHLSAKQKNNLLDYWINTDKMLLAVEEMDLTPEETEWLKNHQTIRVLVNPYYAPFSMMDSATDINGVAGDLLKMLSLKTGLKFDINYVNTESEMAEVIKTGQWDMIPAATATKKREKSALFTNSYLSTPYVFLSKHSDMLKEGASAPVRIAVPCHYALCQFLKKKYPHAVFINTDSSTQALSYLIEDKADVAVANKVTARFFIGHYFHEAIKYADIPDAPMANIAVAINQDQPVLWDIINKAIASVPSKQVIYSIDKWNSIRDPQLNTWKLYRNEFYCVSAFFTLLIVTSLIWGIYLLRETRKRKASEMHLIDQLNYSAELSNALPMPIYTIDIEGKVGTYNSAFLSAVVPHHPTESIAVQHPLSTVFRQIKTHFNAGMLPHVVIKFEERLNLRGKISDVIHWFVPFKRSGDATTSFICGWQDMTEHTRLLHDLQAEKENAIGANNAKRLFLARMSHEIRTPVSAVIGFLEILQHKYPQDKDIALAYNAGATLLGVAGDVIDIEKIESGSYEINKNWVCIGALLEQITHMFDGLAEQKKLALCYHSAITDCMEYDLAAQPLRQIVVNLLSNAVKFTDKGTICVAVRTEYANVNLAYLIISVTDSGLGIAPEEQCKLFLPFSQTESGKRRAGSGLGLSICRHLATMMEGHLAVHSATGAGSTFTLKLPVAFRPNRSFGTTPQAIPILGEKNHDLSILIVDDSLTNRLLLKQQLQILGYQADEAANGLEALNAIKHAAYDLVITDLDMPEMNGTELASAVREFDDRLFIIGLTANAQESERARCIQAGMNDLTFKPLDLNQLNLLLSGCPNSGILLEPTLDFPELEALFGTDIDGYIAFLQQAQRDVLSDMAEINCHLNDRNWPMIDKRIHRLSGTAQIMGLESLITQLDQYYVLDKGAVREVEAYFSALMAQLDERVKNIEAIQLQVSRN</sequence>
<dbReference type="SUPFAM" id="SSF47384">
    <property type="entry name" value="Homodimeric domain of signal transducing histidine kinase"/>
    <property type="match status" value="1"/>
</dbReference>
<dbReference type="PANTHER" id="PTHR43047">
    <property type="entry name" value="TWO-COMPONENT HISTIDINE PROTEIN KINASE"/>
    <property type="match status" value="1"/>
</dbReference>
<feature type="transmembrane region" description="Helical" evidence="7">
    <location>
        <begin position="532"/>
        <end position="551"/>
    </location>
</feature>
<evidence type="ECO:0000256" key="6">
    <source>
        <dbReference type="PROSITE-ProRule" id="PRU00169"/>
    </source>
</evidence>
<feature type="domain" description="Histidine kinase" evidence="8">
    <location>
        <begin position="707"/>
        <end position="923"/>
    </location>
</feature>
<dbReference type="CDD" id="cd16922">
    <property type="entry name" value="HATPase_EvgS-ArcB-TorS-like"/>
    <property type="match status" value="1"/>
</dbReference>
<dbReference type="InterPro" id="IPR003661">
    <property type="entry name" value="HisK_dim/P_dom"/>
</dbReference>
<dbReference type="InterPro" id="IPR003594">
    <property type="entry name" value="HATPase_dom"/>
</dbReference>
<keyword evidence="4 10" id="KW-0808">Transferase</keyword>
<evidence type="ECO:0000259" key="8">
    <source>
        <dbReference type="PROSITE" id="PS50109"/>
    </source>
</evidence>
<organism evidence="10 11">
    <name type="scientific">Serratia fonticola</name>
    <dbReference type="NCBI Taxonomy" id="47917"/>
    <lineage>
        <taxon>Bacteria</taxon>
        <taxon>Pseudomonadati</taxon>
        <taxon>Pseudomonadota</taxon>
        <taxon>Gammaproteobacteria</taxon>
        <taxon>Enterobacterales</taxon>
        <taxon>Yersiniaceae</taxon>
        <taxon>Serratia</taxon>
    </lineage>
</organism>
<dbReference type="InterPro" id="IPR036097">
    <property type="entry name" value="HisK_dim/P_sf"/>
</dbReference>
<keyword evidence="7" id="KW-1133">Transmembrane helix</keyword>
<dbReference type="InterPro" id="IPR036641">
    <property type="entry name" value="HPT_dom_sf"/>
</dbReference>
<dbReference type="GO" id="GO:0000155">
    <property type="term" value="F:phosphorelay sensor kinase activity"/>
    <property type="evidence" value="ECO:0007669"/>
    <property type="project" value="InterPro"/>
</dbReference>
<dbReference type="InterPro" id="IPR036890">
    <property type="entry name" value="HATPase_C_sf"/>
</dbReference>
<dbReference type="Gene3D" id="3.40.190.10">
    <property type="entry name" value="Periplasmic binding protein-like II"/>
    <property type="match status" value="4"/>
</dbReference>
<evidence type="ECO:0000256" key="5">
    <source>
        <dbReference type="ARBA" id="ARBA00022777"/>
    </source>
</evidence>
<protein>
    <recommendedName>
        <fullName evidence="2">histidine kinase</fullName>
        <ecNumber evidence="2">2.7.13.3</ecNumber>
    </recommendedName>
</protein>
<evidence type="ECO:0000256" key="4">
    <source>
        <dbReference type="ARBA" id="ARBA00022679"/>
    </source>
</evidence>
<dbReference type="Gene3D" id="1.10.287.130">
    <property type="match status" value="1"/>
</dbReference>
<dbReference type="EMBL" id="LR134492">
    <property type="protein sequence ID" value="VEI74790.1"/>
    <property type="molecule type" value="Genomic_DNA"/>
</dbReference>
<dbReference type="SMART" id="SM00387">
    <property type="entry name" value="HATPase_c"/>
    <property type="match status" value="1"/>
</dbReference>
<evidence type="ECO:0000256" key="3">
    <source>
        <dbReference type="ARBA" id="ARBA00022553"/>
    </source>
</evidence>
<keyword evidence="5" id="KW-0418">Kinase</keyword>
<keyword evidence="3 6" id="KW-0597">Phosphoprotein</keyword>
<dbReference type="SMART" id="SM00448">
    <property type="entry name" value="REC"/>
    <property type="match status" value="1"/>
</dbReference>
<dbReference type="InterPro" id="IPR005467">
    <property type="entry name" value="His_kinase_dom"/>
</dbReference>
<dbReference type="EC" id="2.7.13.3" evidence="2"/>
<comment type="catalytic activity">
    <reaction evidence="1">
        <text>ATP + protein L-histidine = ADP + protein N-phospho-L-histidine.</text>
        <dbReference type="EC" id="2.7.13.3"/>
    </reaction>
</comment>
<evidence type="ECO:0000313" key="11">
    <source>
        <dbReference type="Proteomes" id="UP000270487"/>
    </source>
</evidence>
<evidence type="ECO:0000256" key="1">
    <source>
        <dbReference type="ARBA" id="ARBA00000085"/>
    </source>
</evidence>
<dbReference type="PRINTS" id="PR00344">
    <property type="entry name" value="BCTRLSENSOR"/>
</dbReference>
<evidence type="ECO:0000256" key="7">
    <source>
        <dbReference type="SAM" id="Phobius"/>
    </source>
</evidence>
<dbReference type="PROSITE" id="PS50109">
    <property type="entry name" value="HIS_KIN"/>
    <property type="match status" value="1"/>
</dbReference>
<dbReference type="CDD" id="cd17546">
    <property type="entry name" value="REC_hyHK_CKI1_RcsC-like"/>
    <property type="match status" value="1"/>
</dbReference>
<dbReference type="InterPro" id="IPR004358">
    <property type="entry name" value="Sig_transdc_His_kin-like_C"/>
</dbReference>
<dbReference type="InterPro" id="IPR001638">
    <property type="entry name" value="Solute-binding_3/MltF_N"/>
</dbReference>
<dbReference type="SUPFAM" id="SSF47226">
    <property type="entry name" value="Histidine-containing phosphotransfer domain, HPT domain"/>
    <property type="match status" value="1"/>
</dbReference>
<feature type="modified residue" description="4-aspartylphosphate" evidence="6">
    <location>
        <position position="996"/>
    </location>
</feature>
<dbReference type="AlphaFoldDB" id="A0A3S5B7Y4"/>
<dbReference type="InterPro" id="IPR001789">
    <property type="entry name" value="Sig_transdc_resp-reg_receiver"/>
</dbReference>
<dbReference type="Pfam" id="PF00512">
    <property type="entry name" value="HisKA"/>
    <property type="match status" value="1"/>
</dbReference>
<dbReference type="Pfam" id="PF02518">
    <property type="entry name" value="HATPase_c"/>
    <property type="match status" value="1"/>
</dbReference>
<dbReference type="Gene3D" id="3.40.50.2300">
    <property type="match status" value="1"/>
</dbReference>
<keyword evidence="7" id="KW-0472">Membrane</keyword>
<dbReference type="CDD" id="cd00082">
    <property type="entry name" value="HisKA"/>
    <property type="match status" value="1"/>
</dbReference>
<name>A0A3S5B7Y4_SERFO</name>
<dbReference type="CDD" id="cd13707">
    <property type="entry name" value="PBP2_BvgS_D2"/>
    <property type="match status" value="1"/>
</dbReference>
<dbReference type="SUPFAM" id="SSF52172">
    <property type="entry name" value="CheY-like"/>
    <property type="match status" value="1"/>
</dbReference>
<evidence type="ECO:0000259" key="9">
    <source>
        <dbReference type="PROSITE" id="PS50110"/>
    </source>
</evidence>
<evidence type="ECO:0000313" key="10">
    <source>
        <dbReference type="EMBL" id="VEI74790.1"/>
    </source>
</evidence>
<dbReference type="SUPFAM" id="SSF55874">
    <property type="entry name" value="ATPase domain of HSP90 chaperone/DNA topoisomerase II/histidine kinase"/>
    <property type="match status" value="1"/>
</dbReference>
<dbReference type="Proteomes" id="UP000270487">
    <property type="component" value="Chromosome"/>
</dbReference>
<gene>
    <name evidence="10" type="primary">evgS_4</name>
    <name evidence="10" type="ORF">NCTC13193_04739</name>
</gene>
<feature type="domain" description="Response regulatory" evidence="9">
    <location>
        <begin position="947"/>
        <end position="1061"/>
    </location>
</feature>
<dbReference type="SMART" id="SM00062">
    <property type="entry name" value="PBPb"/>
    <property type="match status" value="2"/>
</dbReference>
<dbReference type="PROSITE" id="PS50110">
    <property type="entry name" value="RESPONSE_REGULATORY"/>
    <property type="match status" value="1"/>
</dbReference>
<dbReference type="SMART" id="SM00388">
    <property type="entry name" value="HisKA"/>
    <property type="match status" value="1"/>
</dbReference>
<proteinExistence type="predicted"/>
<dbReference type="InterPro" id="IPR049871">
    <property type="entry name" value="BvgS-like_periplasmic2"/>
</dbReference>
<accession>A0A3S5B7Y4</accession>
<dbReference type="PANTHER" id="PTHR43047:SF78">
    <property type="entry name" value="SENSORY_REGULATORY PROTEIN RPFC"/>
    <property type="match status" value="1"/>
</dbReference>
<evidence type="ECO:0000256" key="2">
    <source>
        <dbReference type="ARBA" id="ARBA00012438"/>
    </source>
</evidence>
<dbReference type="InterPro" id="IPR011006">
    <property type="entry name" value="CheY-like_superfamily"/>
</dbReference>
<keyword evidence="7" id="KW-0812">Transmembrane</keyword>
<dbReference type="Pfam" id="PF00497">
    <property type="entry name" value="SBP_bac_3"/>
    <property type="match status" value="2"/>
</dbReference>
<reference evidence="10 11" key="1">
    <citation type="submission" date="2018-12" db="EMBL/GenBank/DDBJ databases">
        <authorList>
            <consortium name="Pathogen Informatics"/>
        </authorList>
    </citation>
    <scope>NUCLEOTIDE SEQUENCE [LARGE SCALE GENOMIC DNA]</scope>
    <source>
        <strain evidence="10 11">NCTC13193</strain>
    </source>
</reference>
<dbReference type="Pfam" id="PF00072">
    <property type="entry name" value="Response_reg"/>
    <property type="match status" value="1"/>
</dbReference>
<dbReference type="Gene3D" id="3.30.565.10">
    <property type="entry name" value="Histidine kinase-like ATPase, C-terminal domain"/>
    <property type="match status" value="1"/>
</dbReference>
<dbReference type="SUPFAM" id="SSF53850">
    <property type="entry name" value="Periplasmic binding protein-like II"/>
    <property type="match status" value="2"/>
</dbReference>